<sequence>MDMSFWQELRLMLTSTSSESSVPQREVLDEGDICALLSEPTFARLVYSIDREKACFLRLRQPQLPELLPAPGNGLSLSDILSRYRLTPSHRILLAYVVAHTYWQFYDSEVYCLDSKNFSQYNTVQELGEPEIGKEVKKEGSPQVKGVEARRKSLYYHVVRPLAWLANNGFRPRLGDRGYISKNQSFSSLRSSVRTDGTYPHDSGLFHSSVSLGPLRWLQQLKTISASVDDMRQATSSTRPVRIAILDTGLRLSIPYFQDDFDGPERKKQVISYKDFVGQSDSDMKDLFGHGTFMMRLVAESAPAAEIMVARVAENTEGLSSCQTNIVKAIQWAGSEGADIISMSFGFPRPIKDISDTIESVSRRGEGVVFVASAGNSPYEEEGFPACHPSVISVYAANSHGTFLESNSQTPSKRADVLCVVGEVPGEILEELRDELPGICQAGSSVSTAIAAGISATMLAYGDFLPHILPARQGSSVYKRMHTSRGITHASRDDTVFKSLWEARRRCQAKTKTGFNY</sequence>
<gene>
    <name evidence="4" type="ORF">MAC_08968</name>
</gene>
<proteinExistence type="inferred from homology"/>
<dbReference type="InterPro" id="IPR000209">
    <property type="entry name" value="Peptidase_S8/S53_dom"/>
</dbReference>
<feature type="domain" description="Peptidase S8/S53" evidence="3">
    <location>
        <begin position="241"/>
        <end position="460"/>
    </location>
</feature>
<dbReference type="HOGENOM" id="CLU_526834_0_0_1"/>
<name>E9EGH0_METAQ</name>
<dbReference type="InterPro" id="IPR036852">
    <property type="entry name" value="Peptidase_S8/S53_dom_sf"/>
</dbReference>
<dbReference type="Pfam" id="PF00082">
    <property type="entry name" value="Peptidase_S8"/>
    <property type="match status" value="1"/>
</dbReference>
<protein>
    <submittedName>
        <fullName evidence="4">Intracellular serine protease</fullName>
    </submittedName>
</protein>
<keyword evidence="4" id="KW-0378">Hydrolase</keyword>
<keyword evidence="4" id="KW-0645">Protease</keyword>
<dbReference type="InterPro" id="IPR051048">
    <property type="entry name" value="Peptidase_S8/S53_subtilisin"/>
</dbReference>
<evidence type="ECO:0000259" key="3">
    <source>
        <dbReference type="Pfam" id="PF00082"/>
    </source>
</evidence>
<dbReference type="GO" id="GO:0004252">
    <property type="term" value="F:serine-type endopeptidase activity"/>
    <property type="evidence" value="ECO:0007669"/>
    <property type="project" value="InterPro"/>
</dbReference>
<comment type="caution">
    <text evidence="2">Lacks conserved residue(s) required for the propagation of feature annotation.</text>
</comment>
<evidence type="ECO:0000313" key="5">
    <source>
        <dbReference type="Proteomes" id="UP000002499"/>
    </source>
</evidence>
<evidence type="ECO:0000256" key="1">
    <source>
        <dbReference type="ARBA" id="ARBA00011073"/>
    </source>
</evidence>
<evidence type="ECO:0000313" key="4">
    <source>
        <dbReference type="EMBL" id="EFY84984.1"/>
    </source>
</evidence>
<dbReference type="PANTHER" id="PTHR43399:SF4">
    <property type="entry name" value="CELL WALL-ASSOCIATED PROTEASE"/>
    <property type="match status" value="1"/>
</dbReference>
<dbReference type="SUPFAM" id="SSF52743">
    <property type="entry name" value="Subtilisin-like"/>
    <property type="match status" value="1"/>
</dbReference>
<accession>E9EGH0</accession>
<dbReference type="InParanoid" id="E9EGH0"/>
<dbReference type="OrthoDB" id="4960667at2759"/>
<evidence type="ECO:0000256" key="2">
    <source>
        <dbReference type="PROSITE-ProRule" id="PRU01240"/>
    </source>
</evidence>
<dbReference type="AlphaFoldDB" id="E9EGH0"/>
<comment type="similarity">
    <text evidence="1 2">Belongs to the peptidase S8 family.</text>
</comment>
<organism evidence="5">
    <name type="scientific">Metarhizium acridum (strain CQMa 102)</name>
    <dbReference type="NCBI Taxonomy" id="655827"/>
    <lineage>
        <taxon>Eukaryota</taxon>
        <taxon>Fungi</taxon>
        <taxon>Dikarya</taxon>
        <taxon>Ascomycota</taxon>
        <taxon>Pezizomycotina</taxon>
        <taxon>Sordariomycetes</taxon>
        <taxon>Hypocreomycetidae</taxon>
        <taxon>Hypocreales</taxon>
        <taxon>Clavicipitaceae</taxon>
        <taxon>Metarhizium</taxon>
    </lineage>
</organism>
<dbReference type="PANTHER" id="PTHR43399">
    <property type="entry name" value="SUBTILISIN-RELATED"/>
    <property type="match status" value="1"/>
</dbReference>
<dbReference type="Proteomes" id="UP000002499">
    <property type="component" value="Unassembled WGS sequence"/>
</dbReference>
<dbReference type="GO" id="GO:0006508">
    <property type="term" value="P:proteolysis"/>
    <property type="evidence" value="ECO:0007669"/>
    <property type="project" value="UniProtKB-KW"/>
</dbReference>
<dbReference type="eggNOG" id="ENOG502S0RE">
    <property type="taxonomic scope" value="Eukaryota"/>
</dbReference>
<dbReference type="EMBL" id="GL698595">
    <property type="protein sequence ID" value="EFY84984.1"/>
    <property type="molecule type" value="Genomic_DNA"/>
</dbReference>
<reference evidence="4 5" key="1">
    <citation type="journal article" date="2011" name="PLoS Genet.">
        <title>Genome sequencing and comparative transcriptomics of the model entomopathogenic fungi Metarhizium anisopliae and M. acridum.</title>
        <authorList>
            <person name="Gao Q."/>
            <person name="Jin K."/>
            <person name="Ying S.H."/>
            <person name="Zhang Y."/>
            <person name="Xiao G."/>
            <person name="Shang Y."/>
            <person name="Duan Z."/>
            <person name="Hu X."/>
            <person name="Xie X.Q."/>
            <person name="Zhou G."/>
            <person name="Peng G."/>
            <person name="Luo Z."/>
            <person name="Huang W."/>
            <person name="Wang B."/>
            <person name="Fang W."/>
            <person name="Wang S."/>
            <person name="Zhong Y."/>
            <person name="Ma L.J."/>
            <person name="St Leger R.J."/>
            <person name="Zhao G.P."/>
            <person name="Pei Y."/>
            <person name="Feng M.G."/>
            <person name="Xia Y."/>
            <person name="Wang C."/>
        </authorList>
    </citation>
    <scope>NUCLEOTIDE SEQUENCE [LARGE SCALE GENOMIC DNA]</scope>
    <source>
        <strain evidence="4 5">CQMa 102</strain>
    </source>
</reference>
<keyword evidence="5" id="KW-1185">Reference proteome</keyword>
<dbReference type="CDD" id="cd00306">
    <property type="entry name" value="Peptidases_S8_S53"/>
    <property type="match status" value="1"/>
</dbReference>
<dbReference type="PROSITE" id="PS51892">
    <property type="entry name" value="SUBTILASE"/>
    <property type="match status" value="1"/>
</dbReference>
<dbReference type="Gene3D" id="3.40.50.200">
    <property type="entry name" value="Peptidase S8/S53 domain"/>
    <property type="match status" value="1"/>
</dbReference>